<dbReference type="InterPro" id="IPR029058">
    <property type="entry name" value="AB_hydrolase_fold"/>
</dbReference>
<evidence type="ECO:0000313" key="6">
    <source>
        <dbReference type="Proteomes" id="UP000192327"/>
    </source>
</evidence>
<dbReference type="SUPFAM" id="SSF47090">
    <property type="entry name" value="PGBD-like"/>
    <property type="match status" value="1"/>
</dbReference>
<dbReference type="InterPro" id="IPR041855">
    <property type="entry name" value="Lysin_B_C_ter"/>
</dbReference>
<reference evidence="2" key="2">
    <citation type="submission" date="2015-04" db="EMBL/GenBank/DDBJ databases">
        <title>Genome sequence of Mycobacterium arupense strain GUC1.</title>
        <authorList>
            <person name="Greninger A.L."/>
            <person name="Cunningham G."/>
            <person name="Chiu C.Y."/>
            <person name="Miller S."/>
        </authorList>
    </citation>
    <scope>NUCLEOTIDE SEQUENCE</scope>
    <source>
        <strain evidence="2">GUC1</strain>
    </source>
</reference>
<dbReference type="Proteomes" id="UP000321797">
    <property type="component" value="Unassembled WGS sequence"/>
</dbReference>
<evidence type="ECO:0000313" key="5">
    <source>
        <dbReference type="Proteomes" id="UP000034416"/>
    </source>
</evidence>
<dbReference type="OrthoDB" id="4669405at2"/>
<dbReference type="InterPro" id="IPR036366">
    <property type="entry name" value="PGBDSf"/>
</dbReference>
<feature type="domain" description="Peptidoglycan binding-like" evidence="1">
    <location>
        <begin position="18"/>
        <end position="68"/>
    </location>
</feature>
<dbReference type="Gene3D" id="3.40.50.1820">
    <property type="entry name" value="alpha/beta hydrolase"/>
    <property type="match status" value="1"/>
</dbReference>
<evidence type="ECO:0000313" key="7">
    <source>
        <dbReference type="Proteomes" id="UP000321797"/>
    </source>
</evidence>
<evidence type="ECO:0000313" key="4">
    <source>
        <dbReference type="EMBL" id="TXI54425.1"/>
    </source>
</evidence>
<evidence type="ECO:0000259" key="1">
    <source>
        <dbReference type="Pfam" id="PF01471"/>
    </source>
</evidence>
<dbReference type="Pfam" id="PF01471">
    <property type="entry name" value="PG_binding_1"/>
    <property type="match status" value="1"/>
</dbReference>
<organism evidence="2 5">
    <name type="scientific">Mycolicibacter arupensis</name>
    <dbReference type="NCBI Taxonomy" id="342002"/>
    <lineage>
        <taxon>Bacteria</taxon>
        <taxon>Bacillati</taxon>
        <taxon>Actinomycetota</taxon>
        <taxon>Actinomycetes</taxon>
        <taxon>Mycobacteriales</taxon>
        <taxon>Mycobacteriaceae</taxon>
        <taxon>Mycolicibacter</taxon>
    </lineage>
</organism>
<dbReference type="InterPro" id="IPR036365">
    <property type="entry name" value="PGBD-like_sf"/>
</dbReference>
<accession>A0A0F5MXU3</accession>
<gene>
    <name evidence="3" type="ORF">BST15_15725</name>
    <name evidence="4" type="ORF">E6Q54_14570</name>
    <name evidence="2" type="ORF">WR43_12575</name>
</gene>
<reference evidence="4 7" key="4">
    <citation type="submission" date="2018-09" db="EMBL/GenBank/DDBJ databases">
        <title>Metagenome Assembled Genomes from an Advanced Water Purification Facility.</title>
        <authorList>
            <person name="Stamps B.W."/>
            <person name="Spear J.R."/>
        </authorList>
    </citation>
    <scope>NUCLEOTIDE SEQUENCE [LARGE SCALE GENOMIC DNA]</scope>
    <source>
        <strain evidence="4">Bin_29_2</strain>
    </source>
</reference>
<dbReference type="EMBL" id="SSGD01000085">
    <property type="protein sequence ID" value="TXI54425.1"/>
    <property type="molecule type" value="Genomic_DNA"/>
</dbReference>
<dbReference type="STRING" id="342002.BST15_15725"/>
<dbReference type="Gene3D" id="1.10.101.10">
    <property type="entry name" value="PGBD-like superfamily/PGBD"/>
    <property type="match status" value="1"/>
</dbReference>
<dbReference type="AlphaFoldDB" id="A0A0F5MXU3"/>
<reference evidence="3 6" key="3">
    <citation type="submission" date="2016-12" db="EMBL/GenBank/DDBJ databases">
        <title>The new phylogeny of genus Mycobacterium.</title>
        <authorList>
            <person name="Tortoli E."/>
            <person name="Trovato A."/>
            <person name="Cirillo D.M."/>
        </authorList>
    </citation>
    <scope>NUCLEOTIDE SEQUENCE [LARGE SCALE GENOMIC DNA]</scope>
    <source>
        <strain evidence="3 6">DSM 44942</strain>
    </source>
</reference>
<keyword evidence="6" id="KW-1185">Reference proteome</keyword>
<dbReference type="EMBL" id="MVHH01000038">
    <property type="protein sequence ID" value="OQZ94770.1"/>
    <property type="molecule type" value="Genomic_DNA"/>
</dbReference>
<reference evidence="5" key="1">
    <citation type="submission" date="2015-04" db="EMBL/GenBank/DDBJ databases">
        <title>Genome sequence of Mycobacterium arupense GUC1.</title>
        <authorList>
            <person name="Greninger A.L."/>
            <person name="Cunningham G."/>
            <person name="Chiu C.Y."/>
            <person name="Miller S."/>
        </authorList>
    </citation>
    <scope>NUCLEOTIDE SEQUENCE [LARGE SCALE GENOMIC DNA]</scope>
    <source>
        <strain evidence="5">GUC1</strain>
    </source>
</reference>
<comment type="caution">
    <text evidence="2">The sequence shown here is derived from an EMBL/GenBank/DDBJ whole genome shotgun (WGS) entry which is preliminary data.</text>
</comment>
<name>A0A0F5MXU3_9MYCO</name>
<dbReference type="Gene3D" id="1.10.10.1120">
    <property type="entry name" value="Lysin B, C-terminal linker domain"/>
    <property type="match status" value="1"/>
</dbReference>
<evidence type="ECO:0000313" key="2">
    <source>
        <dbReference type="EMBL" id="KKB98847.1"/>
    </source>
</evidence>
<evidence type="ECO:0000313" key="3">
    <source>
        <dbReference type="EMBL" id="OQZ94770.1"/>
    </source>
</evidence>
<proteinExistence type="predicted"/>
<dbReference type="InterPro" id="IPR002477">
    <property type="entry name" value="Peptidoglycan-bd-like"/>
</dbReference>
<sequence>MRNAAGDWLGWGLGDVAPKVAEIQKFLAGKFASYAGHLVATGTYDQATADVVAEMQRRYGLPVTGIFDWASQVRSGFYKPAPKNLPLFFTVEGHLSDMWRGPVADTATILEREGRCIHRPTGYNNGAIPFDNRSGELDLVRRLSQTVQDDGVHFPAGTKWMLGDFSQGSIIATDFELNYLQPGCELAWRAADCVGRLSYGNPTRSAGSVAPWSRGQAGPAVNAGLDPAIRFDKLGIQLARPQMDVYRKGDIFADNEPGVDGRIKSSIYQAVARGDLFSDPFSICAQIAAAFTVPLDYVTGAFWAIVSGVGFLATGDRNPHYSPYDISGGLDWARERLTAAVAA</sequence>
<dbReference type="Proteomes" id="UP000034416">
    <property type="component" value="Unassembled WGS sequence"/>
</dbReference>
<dbReference type="Proteomes" id="UP000192327">
    <property type="component" value="Unassembled WGS sequence"/>
</dbReference>
<protein>
    <submittedName>
        <fullName evidence="4">Peptidoglycan-binding protein</fullName>
    </submittedName>
</protein>
<dbReference type="EMBL" id="LASW01000054">
    <property type="protein sequence ID" value="KKB98847.1"/>
    <property type="molecule type" value="Genomic_DNA"/>
</dbReference>
<dbReference type="RefSeq" id="WP_046189949.1">
    <property type="nucleotide sequence ID" value="NZ_JACKUJ010000046.1"/>
</dbReference>
<dbReference type="PATRIC" id="fig|342002.3.peg.68"/>